<organism evidence="2 3">
    <name type="scientific">Ohtaekwangia koreensis</name>
    <dbReference type="NCBI Taxonomy" id="688867"/>
    <lineage>
        <taxon>Bacteria</taxon>
        <taxon>Pseudomonadati</taxon>
        <taxon>Bacteroidota</taxon>
        <taxon>Cytophagia</taxon>
        <taxon>Cytophagales</taxon>
        <taxon>Fulvivirgaceae</taxon>
        <taxon>Ohtaekwangia</taxon>
    </lineage>
</organism>
<keyword evidence="3" id="KW-1185">Reference proteome</keyword>
<keyword evidence="1" id="KW-0732">Signal</keyword>
<dbReference type="OrthoDB" id="6057441at2"/>
<evidence type="ECO:0000313" key="2">
    <source>
        <dbReference type="EMBL" id="SKC85737.1"/>
    </source>
</evidence>
<gene>
    <name evidence="2" type="ORF">SAMN05660236_4945</name>
</gene>
<reference evidence="2 3" key="1">
    <citation type="submission" date="2017-02" db="EMBL/GenBank/DDBJ databases">
        <authorList>
            <person name="Peterson S.W."/>
        </authorList>
    </citation>
    <scope>NUCLEOTIDE SEQUENCE [LARGE SCALE GENOMIC DNA]</scope>
    <source>
        <strain evidence="2 3">DSM 25262</strain>
    </source>
</reference>
<dbReference type="Proteomes" id="UP000190961">
    <property type="component" value="Unassembled WGS sequence"/>
</dbReference>
<evidence type="ECO:0008006" key="4">
    <source>
        <dbReference type="Google" id="ProtNLM"/>
    </source>
</evidence>
<protein>
    <recommendedName>
        <fullName evidence="4">DUF3108 domain-containing protein</fullName>
    </recommendedName>
</protein>
<proteinExistence type="predicted"/>
<dbReference type="RefSeq" id="WP_079689465.1">
    <property type="nucleotide sequence ID" value="NZ_FUZU01000004.1"/>
</dbReference>
<dbReference type="EMBL" id="FUZU01000004">
    <property type="protein sequence ID" value="SKC85737.1"/>
    <property type="molecule type" value="Genomic_DNA"/>
</dbReference>
<evidence type="ECO:0000256" key="1">
    <source>
        <dbReference type="SAM" id="SignalP"/>
    </source>
</evidence>
<sequence length="248" mass="28572">MKFKLLLVLLFINAAAAFAQVDTINTKNLKLNIAALKEGRSSYAVYFEDSLGRRLSSAALWDRTISFSKDATGKKIYHFEWDWYQKDSLLAHVEATGELPSLKPISHYANYKKRGKFTYIFNGNVVTVPDSSKHTKKDSTFQVVMNPPAFEFPMDLEIFPLLPFKKVGQQFAIAFYEPGTPKSDYYSLTVTGKEDLQLNNSVKVSCWLLKINYGRGSYATFWIADKSREVLKMKEYFRGRYRLKVKLY</sequence>
<evidence type="ECO:0000313" key="3">
    <source>
        <dbReference type="Proteomes" id="UP000190961"/>
    </source>
</evidence>
<name>A0A1T5MBW4_9BACT</name>
<dbReference type="Pfam" id="PF11306">
    <property type="entry name" value="DUF3108"/>
    <property type="match status" value="1"/>
</dbReference>
<feature type="chain" id="PRO_5013115173" description="DUF3108 domain-containing protein" evidence="1">
    <location>
        <begin position="20"/>
        <end position="248"/>
    </location>
</feature>
<dbReference type="AlphaFoldDB" id="A0A1T5MBW4"/>
<accession>A0A1T5MBW4</accession>
<feature type="signal peptide" evidence="1">
    <location>
        <begin position="1"/>
        <end position="19"/>
    </location>
</feature>
<dbReference type="InterPro" id="IPR021457">
    <property type="entry name" value="DUF3108"/>
</dbReference>